<keyword evidence="1" id="KW-0378">Hydrolase</keyword>
<protein>
    <recommendedName>
        <fullName evidence="3">Peptidase M20 dimerisation domain-containing protein</fullName>
    </recommendedName>
</protein>
<dbReference type="Gene3D" id="3.30.70.360">
    <property type="match status" value="1"/>
</dbReference>
<organism evidence="4 5">
    <name type="scientific">Cetobacterium somerae ATCC BAA-474</name>
    <dbReference type="NCBI Taxonomy" id="1319815"/>
    <lineage>
        <taxon>Bacteria</taxon>
        <taxon>Fusobacteriati</taxon>
        <taxon>Fusobacteriota</taxon>
        <taxon>Fusobacteriia</taxon>
        <taxon>Fusobacteriales</taxon>
        <taxon>Fusobacteriaceae</taxon>
        <taxon>Cetobacterium</taxon>
    </lineage>
</organism>
<dbReference type="InterPro" id="IPR017439">
    <property type="entry name" value="Amidohydrolase"/>
</dbReference>
<dbReference type="Pfam" id="PF01546">
    <property type="entry name" value="Peptidase_M20"/>
    <property type="match status" value="1"/>
</dbReference>
<feature type="binding site" evidence="2">
    <location>
        <position position="177"/>
    </location>
    <ligand>
        <name>Mn(2+)</name>
        <dbReference type="ChEBI" id="CHEBI:29035"/>
        <label>2</label>
    </ligand>
</feature>
<dbReference type="Gene3D" id="3.40.630.10">
    <property type="entry name" value="Zn peptidases"/>
    <property type="match status" value="1"/>
</dbReference>
<evidence type="ECO:0000256" key="2">
    <source>
        <dbReference type="PIRSR" id="PIRSR005962-1"/>
    </source>
</evidence>
<dbReference type="InterPro" id="IPR036264">
    <property type="entry name" value="Bact_exopeptidase_dim_dom"/>
</dbReference>
<keyword evidence="5" id="KW-1185">Reference proteome</keyword>
<dbReference type="FunFam" id="3.30.70.360:FF:000001">
    <property type="entry name" value="N-acetyldiaminopimelate deacetylase"/>
    <property type="match status" value="1"/>
</dbReference>
<accession>U7UUV1</accession>
<dbReference type="GO" id="GO:0046872">
    <property type="term" value="F:metal ion binding"/>
    <property type="evidence" value="ECO:0007669"/>
    <property type="project" value="UniProtKB-KW"/>
</dbReference>
<dbReference type="PANTHER" id="PTHR11014">
    <property type="entry name" value="PEPTIDASE M20 FAMILY MEMBER"/>
    <property type="match status" value="1"/>
</dbReference>
<dbReference type="Pfam" id="PF07687">
    <property type="entry name" value="M20_dimer"/>
    <property type="match status" value="1"/>
</dbReference>
<dbReference type="NCBIfam" id="TIGR01891">
    <property type="entry name" value="amidohydrolases"/>
    <property type="match status" value="1"/>
</dbReference>
<feature type="binding site" evidence="2">
    <location>
        <position position="117"/>
    </location>
    <ligand>
        <name>Mn(2+)</name>
        <dbReference type="ChEBI" id="CHEBI:29035"/>
        <label>2</label>
    </ligand>
</feature>
<dbReference type="GO" id="GO:0050118">
    <property type="term" value="F:N-acetyldiaminopimelate deacetylase activity"/>
    <property type="evidence" value="ECO:0007669"/>
    <property type="project" value="UniProtKB-ARBA"/>
</dbReference>
<dbReference type="PATRIC" id="fig|1319815.3.peg.2817"/>
<evidence type="ECO:0000313" key="4">
    <source>
        <dbReference type="EMBL" id="ERT63202.1"/>
    </source>
</evidence>
<comment type="caution">
    <text evidence="4">The sequence shown here is derived from an EMBL/GenBank/DDBJ whole genome shotgun (WGS) entry which is preliminary data.</text>
</comment>
<dbReference type="STRING" id="1319815.HMPREF0202_02972"/>
<evidence type="ECO:0000256" key="1">
    <source>
        <dbReference type="ARBA" id="ARBA00022801"/>
    </source>
</evidence>
<proteinExistence type="predicted"/>
<dbReference type="PIRSF" id="PIRSF005962">
    <property type="entry name" value="Pept_M20D_amidohydro"/>
    <property type="match status" value="1"/>
</dbReference>
<dbReference type="SUPFAM" id="SSF55031">
    <property type="entry name" value="Bacterial exopeptidase dimerisation domain"/>
    <property type="match status" value="1"/>
</dbReference>
<dbReference type="eggNOG" id="COG1473">
    <property type="taxonomic scope" value="Bacteria"/>
</dbReference>
<keyword evidence="2" id="KW-0479">Metal-binding</keyword>
<dbReference type="EMBL" id="AXZF01000202">
    <property type="protein sequence ID" value="ERT63202.1"/>
    <property type="molecule type" value="Genomic_DNA"/>
</dbReference>
<name>U7UUV1_9FUSO</name>
<dbReference type="PANTHER" id="PTHR11014:SF63">
    <property type="entry name" value="METALLOPEPTIDASE, PUTATIVE (AFU_ORTHOLOGUE AFUA_6G09600)-RELATED"/>
    <property type="match status" value="1"/>
</dbReference>
<dbReference type="AlphaFoldDB" id="U7UUV1"/>
<dbReference type="GO" id="GO:0019877">
    <property type="term" value="P:diaminopimelate biosynthetic process"/>
    <property type="evidence" value="ECO:0007669"/>
    <property type="project" value="UniProtKB-ARBA"/>
</dbReference>
<gene>
    <name evidence="4" type="ORF">HMPREF0202_02972</name>
</gene>
<reference evidence="4 5" key="1">
    <citation type="submission" date="2013-08" db="EMBL/GenBank/DDBJ databases">
        <authorList>
            <person name="Weinstock G."/>
            <person name="Sodergren E."/>
            <person name="Wylie T."/>
            <person name="Fulton L."/>
            <person name="Fulton R."/>
            <person name="Fronick C."/>
            <person name="O'Laughlin M."/>
            <person name="Godfrey J."/>
            <person name="Miner T."/>
            <person name="Herter B."/>
            <person name="Appelbaum E."/>
            <person name="Cordes M."/>
            <person name="Lek S."/>
            <person name="Wollam A."/>
            <person name="Pepin K.H."/>
            <person name="Palsikar V.B."/>
            <person name="Mitreva M."/>
            <person name="Wilson R.K."/>
        </authorList>
    </citation>
    <scope>NUCLEOTIDE SEQUENCE [LARGE SCALE GENOMIC DNA]</scope>
    <source>
        <strain evidence="4 5">ATCC BAA-474</strain>
    </source>
</reference>
<dbReference type="HOGENOM" id="CLU_023257_0_1_0"/>
<dbReference type="SUPFAM" id="SSF53187">
    <property type="entry name" value="Zn-dependent exopeptidases"/>
    <property type="match status" value="1"/>
</dbReference>
<dbReference type="InterPro" id="IPR011650">
    <property type="entry name" value="Peptidase_M20_dimer"/>
</dbReference>
<sequence>MIYYWKIYFKEMQFMNIELLKKHSENIKNWLVKVRRDFHEHPELGTQEFRTHDKICEYLDEMSIPHRTSFDTGVIAEIEGENKNITIALRGDIDALPIQDIKSVDYASKNSGICHACGHDVHTTVVLGVAKYFYETKEKPPVNIRLFFQPAEETVGGAKPMIEDGALDGVNAVYGLHVDETIDVGKIGIKYGAMNASSDTLKIKIKGESCHGAYPSRGVDALLIASHVIIALQSIVSRNLDARESGVITIGTINGGTAGNIISNEIELRGTLRTLDPDVRARMKKRIEEIVTTLPLAFGGKGEIDIEPGYTALINHDKSVDIIKKSATELFGENSIYEKKLANMGVEDFAYFIENTEGAFFTLGVRNTEKNIKTQAHNGNFDIDEEAIVNGVMMQILNVYNSI</sequence>
<feature type="binding site" evidence="2">
    <location>
        <position position="153"/>
    </location>
    <ligand>
        <name>Mn(2+)</name>
        <dbReference type="ChEBI" id="CHEBI:29035"/>
        <label>2</label>
    </ligand>
</feature>
<keyword evidence="2" id="KW-0464">Manganese</keyword>
<feature type="domain" description="Peptidase M20 dimerisation" evidence="3">
    <location>
        <begin position="199"/>
        <end position="293"/>
    </location>
</feature>
<dbReference type="InterPro" id="IPR002933">
    <property type="entry name" value="Peptidase_M20"/>
</dbReference>
<evidence type="ECO:0000313" key="5">
    <source>
        <dbReference type="Proteomes" id="UP000017081"/>
    </source>
</evidence>
<dbReference type="Proteomes" id="UP000017081">
    <property type="component" value="Unassembled WGS sequence"/>
</dbReference>
<feature type="binding site" evidence="2">
    <location>
        <position position="377"/>
    </location>
    <ligand>
        <name>Mn(2+)</name>
        <dbReference type="ChEBI" id="CHEBI:29035"/>
        <label>2</label>
    </ligand>
</feature>
<comment type="cofactor">
    <cofactor evidence="2">
        <name>Mn(2+)</name>
        <dbReference type="ChEBI" id="CHEBI:29035"/>
    </cofactor>
    <text evidence="2">The Mn(2+) ion enhances activity.</text>
</comment>
<evidence type="ECO:0000259" key="3">
    <source>
        <dbReference type="Pfam" id="PF07687"/>
    </source>
</evidence>
<feature type="binding site" evidence="2">
    <location>
        <position position="119"/>
    </location>
    <ligand>
        <name>Mn(2+)</name>
        <dbReference type="ChEBI" id="CHEBI:29035"/>
        <label>2</label>
    </ligand>
</feature>